<sequence>MDRWHLQRENFRDMCDQKSEQYLPENHDSVASGELVWEAQKAYLRSEIISYAKGQKEKGRQKIWDLEGRILDLENHFVSQEQEAHLQDLIYTQNLLRRELTQETRAAWRVTRSRVYQWGDKAGKTLHWLCTPRMGITTISYLQMREGSKVMGHGLMAQAFANYYQGQCQEDPTSPRLDLLQFVQDLPVPSLSAEDRVSLEMDVSVEQLRTALGQNKCREGFRPKWLPIRVLPPGVAACRSAYAGNVPGGLGK</sequence>
<dbReference type="Proteomes" id="UP001066276">
    <property type="component" value="Chromosome 4_1"/>
</dbReference>
<keyword evidence="2" id="KW-1185">Reference proteome</keyword>
<organism evidence="1 2">
    <name type="scientific">Pleurodeles waltl</name>
    <name type="common">Iberian ribbed newt</name>
    <dbReference type="NCBI Taxonomy" id="8319"/>
    <lineage>
        <taxon>Eukaryota</taxon>
        <taxon>Metazoa</taxon>
        <taxon>Chordata</taxon>
        <taxon>Craniata</taxon>
        <taxon>Vertebrata</taxon>
        <taxon>Euteleostomi</taxon>
        <taxon>Amphibia</taxon>
        <taxon>Batrachia</taxon>
        <taxon>Caudata</taxon>
        <taxon>Salamandroidea</taxon>
        <taxon>Salamandridae</taxon>
        <taxon>Pleurodelinae</taxon>
        <taxon>Pleurodeles</taxon>
    </lineage>
</organism>
<dbReference type="EMBL" id="JANPWB010000007">
    <property type="protein sequence ID" value="KAJ1171455.1"/>
    <property type="molecule type" value="Genomic_DNA"/>
</dbReference>
<comment type="caution">
    <text evidence="1">The sequence shown here is derived from an EMBL/GenBank/DDBJ whole genome shotgun (WGS) entry which is preliminary data.</text>
</comment>
<gene>
    <name evidence="1" type="ORF">NDU88_003316</name>
</gene>
<protein>
    <submittedName>
        <fullName evidence="1">Uncharacterized protein</fullName>
    </submittedName>
</protein>
<dbReference type="AlphaFoldDB" id="A0AAV7T4Z0"/>
<evidence type="ECO:0000313" key="1">
    <source>
        <dbReference type="EMBL" id="KAJ1171455.1"/>
    </source>
</evidence>
<proteinExistence type="predicted"/>
<evidence type="ECO:0000313" key="2">
    <source>
        <dbReference type="Proteomes" id="UP001066276"/>
    </source>
</evidence>
<accession>A0AAV7T4Z0</accession>
<reference evidence="1" key="1">
    <citation type="journal article" date="2022" name="bioRxiv">
        <title>Sequencing and chromosome-scale assembly of the giantPleurodeles waltlgenome.</title>
        <authorList>
            <person name="Brown T."/>
            <person name="Elewa A."/>
            <person name="Iarovenko S."/>
            <person name="Subramanian E."/>
            <person name="Araus A.J."/>
            <person name="Petzold A."/>
            <person name="Susuki M."/>
            <person name="Suzuki K.-i.T."/>
            <person name="Hayashi T."/>
            <person name="Toyoda A."/>
            <person name="Oliveira C."/>
            <person name="Osipova E."/>
            <person name="Leigh N.D."/>
            <person name="Simon A."/>
            <person name="Yun M.H."/>
        </authorList>
    </citation>
    <scope>NUCLEOTIDE SEQUENCE</scope>
    <source>
        <strain evidence="1">20211129_DDA</strain>
        <tissue evidence="1">Liver</tissue>
    </source>
</reference>
<name>A0AAV7T4Z0_PLEWA</name>